<dbReference type="Proteomes" id="UP000005234">
    <property type="component" value="Chromosome"/>
</dbReference>
<dbReference type="InterPro" id="IPR037004">
    <property type="entry name" value="Exonuc_VII_ssu_sf"/>
</dbReference>
<dbReference type="PANTHER" id="PTHR34137:SF1">
    <property type="entry name" value="EXODEOXYRIBONUCLEASE 7 SMALL SUBUNIT"/>
    <property type="match status" value="1"/>
</dbReference>
<comment type="similarity">
    <text evidence="1 6">Belongs to the XseB family.</text>
</comment>
<keyword evidence="2 6" id="KW-0963">Cytoplasm</keyword>
<dbReference type="RefSeq" id="WP_014402181.1">
    <property type="nucleotide sequence ID" value="NC_017033.1"/>
</dbReference>
<reference evidence="8" key="1">
    <citation type="submission" date="2012-02" db="EMBL/GenBank/DDBJ databases">
        <title>The complete genome of Frateuria aurantia DSM 6220.</title>
        <authorList>
            <consortium name="US DOE Joint Genome Institute (JGI-PGF)"/>
            <person name="Lucas S."/>
            <person name="Copeland A."/>
            <person name="Lapidus A."/>
            <person name="Glavina del Rio T."/>
            <person name="Dalin E."/>
            <person name="Tice H."/>
            <person name="Bruce D."/>
            <person name="Goodwin L."/>
            <person name="Pitluck S."/>
            <person name="Peters L."/>
            <person name="Ovchinnikova G."/>
            <person name="Teshima H."/>
            <person name="Kyrpides N."/>
            <person name="Mavromatis K."/>
            <person name="Ivanova N."/>
            <person name="Brettin T."/>
            <person name="Detter J.C."/>
            <person name="Han C."/>
            <person name="Larimer F."/>
            <person name="Land M."/>
            <person name="Hauser L."/>
            <person name="Markowitz V."/>
            <person name="Cheng J.-F."/>
            <person name="Hugenholtz P."/>
            <person name="Woyke T."/>
            <person name="Wu D."/>
            <person name="Brambilla E."/>
            <person name="Klenk H.-P."/>
            <person name="Eisen J.A."/>
        </authorList>
    </citation>
    <scope>NUCLEOTIDE SEQUENCE</scope>
    <source>
        <strain evidence="8">DSM 6220</strain>
    </source>
</reference>
<dbReference type="KEGG" id="fau:Fraau_0702"/>
<dbReference type="AlphaFoldDB" id="H8KZ71"/>
<keyword evidence="3 6" id="KW-0540">Nuclease</keyword>
<evidence type="ECO:0000256" key="2">
    <source>
        <dbReference type="ARBA" id="ARBA00022490"/>
    </source>
</evidence>
<dbReference type="NCBIfam" id="NF002140">
    <property type="entry name" value="PRK00977.1-4"/>
    <property type="match status" value="1"/>
</dbReference>
<dbReference type="EMBL" id="CP003350">
    <property type="protein sequence ID" value="AFC85175.1"/>
    <property type="molecule type" value="Genomic_DNA"/>
</dbReference>
<dbReference type="SUPFAM" id="SSF116842">
    <property type="entry name" value="XseB-like"/>
    <property type="match status" value="1"/>
</dbReference>
<sequence length="90" mass="9964">MAKTKTASGNEPSTSAVAGFEQSLTDLEQLVVQMERGEQSLDDSLKSFERGIGLYRQCQQALEQADLKIRLLLDPQKPEQAEVFEHGKLG</sequence>
<dbReference type="GO" id="GO:0006308">
    <property type="term" value="P:DNA catabolic process"/>
    <property type="evidence" value="ECO:0007669"/>
    <property type="project" value="UniProtKB-UniRule"/>
</dbReference>
<evidence type="ECO:0000256" key="3">
    <source>
        <dbReference type="ARBA" id="ARBA00022722"/>
    </source>
</evidence>
<evidence type="ECO:0000256" key="5">
    <source>
        <dbReference type="ARBA" id="ARBA00022839"/>
    </source>
</evidence>
<keyword evidence="5 6" id="KW-0269">Exonuclease</keyword>
<keyword evidence="9" id="KW-1185">Reference proteome</keyword>
<comment type="subcellular location">
    <subcellularLocation>
        <location evidence="6">Cytoplasm</location>
    </subcellularLocation>
</comment>
<dbReference type="eggNOG" id="COG1722">
    <property type="taxonomic scope" value="Bacteria"/>
</dbReference>
<comment type="catalytic activity">
    <reaction evidence="6">
        <text>Exonucleolytic cleavage in either 5'- to 3'- or 3'- to 5'-direction to yield nucleoside 5'-phosphates.</text>
        <dbReference type="EC" id="3.1.11.6"/>
    </reaction>
</comment>
<comment type="subunit">
    <text evidence="6">Heterooligomer composed of large and small subunits.</text>
</comment>
<evidence type="ECO:0000256" key="4">
    <source>
        <dbReference type="ARBA" id="ARBA00022801"/>
    </source>
</evidence>
<evidence type="ECO:0000313" key="9">
    <source>
        <dbReference type="Proteomes" id="UP000005234"/>
    </source>
</evidence>
<dbReference type="STRING" id="767434.Fraau_0702"/>
<name>H8KZ71_FRAAD</name>
<evidence type="ECO:0000313" key="8">
    <source>
        <dbReference type="EMBL" id="AFC85175.1"/>
    </source>
</evidence>
<comment type="function">
    <text evidence="6">Bidirectionally degrades single-stranded DNA into large acid-insoluble oligonucleotides, which are then degraded further into small acid-soluble oligonucleotides.</text>
</comment>
<accession>H8KZ71</accession>
<dbReference type="GO" id="GO:0009318">
    <property type="term" value="C:exodeoxyribonuclease VII complex"/>
    <property type="evidence" value="ECO:0007669"/>
    <property type="project" value="UniProtKB-UniRule"/>
</dbReference>
<keyword evidence="4 6" id="KW-0378">Hydrolase</keyword>
<dbReference type="HAMAP" id="MF_00337">
    <property type="entry name" value="Exonuc_7_S"/>
    <property type="match status" value="1"/>
</dbReference>
<dbReference type="PANTHER" id="PTHR34137">
    <property type="entry name" value="EXODEOXYRIBONUCLEASE 7 SMALL SUBUNIT"/>
    <property type="match status" value="1"/>
</dbReference>
<dbReference type="GO" id="GO:0005829">
    <property type="term" value="C:cytosol"/>
    <property type="evidence" value="ECO:0007669"/>
    <property type="project" value="TreeGrafter"/>
</dbReference>
<protein>
    <recommendedName>
        <fullName evidence="6">Exodeoxyribonuclease 7 small subunit</fullName>
        <ecNumber evidence="6">3.1.11.6</ecNumber>
    </recommendedName>
    <alternativeName>
        <fullName evidence="6">Exodeoxyribonuclease VII small subunit</fullName>
        <shortName evidence="6">Exonuclease VII small subunit</shortName>
    </alternativeName>
</protein>
<evidence type="ECO:0000256" key="1">
    <source>
        <dbReference type="ARBA" id="ARBA00009998"/>
    </source>
</evidence>
<dbReference type="HOGENOM" id="CLU_145918_3_3_6"/>
<dbReference type="InterPro" id="IPR003761">
    <property type="entry name" value="Exonuc_VII_S"/>
</dbReference>
<dbReference type="Gene3D" id="1.10.287.1040">
    <property type="entry name" value="Exonuclease VII, small subunit"/>
    <property type="match status" value="1"/>
</dbReference>
<dbReference type="OrthoDB" id="9801128at2"/>
<gene>
    <name evidence="6" type="primary">xseB</name>
    <name evidence="8" type="ordered locus">Fraau_0702</name>
</gene>
<proteinExistence type="inferred from homology"/>
<dbReference type="Pfam" id="PF02609">
    <property type="entry name" value="Exonuc_VII_S"/>
    <property type="match status" value="1"/>
</dbReference>
<dbReference type="EC" id="3.1.11.6" evidence="6"/>
<dbReference type="NCBIfam" id="TIGR01280">
    <property type="entry name" value="xseB"/>
    <property type="match status" value="1"/>
</dbReference>
<evidence type="ECO:0000256" key="7">
    <source>
        <dbReference type="SAM" id="MobiDB-lite"/>
    </source>
</evidence>
<dbReference type="GO" id="GO:0008855">
    <property type="term" value="F:exodeoxyribonuclease VII activity"/>
    <property type="evidence" value="ECO:0007669"/>
    <property type="project" value="UniProtKB-UniRule"/>
</dbReference>
<evidence type="ECO:0000256" key="6">
    <source>
        <dbReference type="HAMAP-Rule" id="MF_00337"/>
    </source>
</evidence>
<feature type="region of interest" description="Disordered" evidence="7">
    <location>
        <begin position="1"/>
        <end position="21"/>
    </location>
</feature>
<organism evidence="8 9">
    <name type="scientific">Frateuria aurantia (strain ATCC 33424 / DSM 6220 / KCTC 2777 / LMG 1558 / NBRC 3245 / NCIMB 13370)</name>
    <name type="common">Acetobacter aurantius</name>
    <dbReference type="NCBI Taxonomy" id="767434"/>
    <lineage>
        <taxon>Bacteria</taxon>
        <taxon>Pseudomonadati</taxon>
        <taxon>Pseudomonadota</taxon>
        <taxon>Gammaproteobacteria</taxon>
        <taxon>Lysobacterales</taxon>
        <taxon>Rhodanobacteraceae</taxon>
        <taxon>Frateuria</taxon>
    </lineage>
</organism>